<evidence type="ECO:0000313" key="2">
    <source>
        <dbReference type="EMBL" id="CBW54019.1"/>
    </source>
</evidence>
<protein>
    <submittedName>
        <fullName evidence="1">Uncharacterized protein</fullName>
    </submittedName>
</protein>
<dbReference type="Proteomes" id="UP000010103">
    <property type="component" value="Chromosome"/>
</dbReference>
<reference evidence="3" key="3">
    <citation type="journal article" date="2011" name="BMC Genomics">
        <title>Mycoplasma mycoides, from mycoides Small Colony to capri. A microevolutionary perspective.</title>
        <authorList>
            <person name="Thiaucourt F."/>
            <person name="Manso-Silvan L."/>
            <person name="Salah W."/>
            <person name="Barbe V."/>
            <person name="Berger A."/>
            <person name="Jacob D."/>
            <person name="Breton M."/>
            <person name="Dupuy V."/>
            <person name="Lomenech A.M."/>
            <person name="Blanchard A."/>
            <person name="Sirand-Pugnet P."/>
        </authorList>
    </citation>
    <scope>NUCLEOTIDE SEQUENCE [LARGE SCALE GENOMIC DNA]</scope>
    <source>
        <strain evidence="3">95010</strain>
    </source>
</reference>
<accession>F4MPC2</accession>
<gene>
    <name evidence="1" type="ORF">MLC_2260</name>
    <name evidence="2" type="ORF">MLC_2910</name>
</gene>
<dbReference type="OrthoDB" id="9887619at2"/>
<organism evidence="1 3">
    <name type="scientific">Mycoplasma mycoides subsp. capri LC str. 95010</name>
    <dbReference type="NCBI Taxonomy" id="862259"/>
    <lineage>
        <taxon>Bacteria</taxon>
        <taxon>Bacillati</taxon>
        <taxon>Mycoplasmatota</taxon>
        <taxon>Mollicutes</taxon>
        <taxon>Mycoplasmataceae</taxon>
        <taxon>Mycoplasma</taxon>
    </lineage>
</organism>
<reference evidence="3" key="2">
    <citation type="journal article" date="2011" name="BMC Genomics">
        <title>Mycoplasma mycoides, from "mycoides Small Colony" to "capri". A microevolutionary perspective.</title>
        <authorList>
            <person name="Thiaucourt F."/>
            <person name="Manso-Silvan L."/>
            <person name="Salah W."/>
            <person name="Barbe V."/>
            <person name="Berger A."/>
            <person name="Jacob D."/>
            <person name="Breton M."/>
            <person name="Dupuy V."/>
            <person name="Lomenech A.M."/>
            <person name="Blanchard A."/>
            <person name="Sirand-Pugnet P."/>
        </authorList>
    </citation>
    <scope>NUCLEOTIDE SEQUENCE [LARGE SCALE GENOMIC DNA]</scope>
    <source>
        <strain evidence="3">95010</strain>
    </source>
</reference>
<dbReference type="AlphaFoldDB" id="F4MPC2"/>
<dbReference type="HOGENOM" id="CLU_2035446_0_0_14"/>
<name>F4MPC2_MYCML</name>
<dbReference type="KEGG" id="mml:MLC_2910"/>
<dbReference type="KEGG" id="mml:MLC_2260"/>
<sequence length="121" mass="14021">MKDNKTEFDLTISNAFEDDFGMELEEKVAKQKAKENEDLAKSFINKNSISQNVQIERDLFLKKDKKQSNKPLKVGLYITPEVNAKYEELVQLYKNKYGKAPTRTDVFVQGIGIMIDRLKDK</sequence>
<dbReference type="EMBL" id="FQ377874">
    <property type="protein sequence ID" value="CBW54019.1"/>
    <property type="molecule type" value="Genomic_DNA"/>
</dbReference>
<reference evidence="1" key="1">
    <citation type="submission" date="2010-09" db="EMBL/GenBank/DDBJ databases">
        <authorList>
            <person name="Genoscope - CEA"/>
        </authorList>
    </citation>
    <scope>NUCLEOTIDE SEQUENCE</scope>
    <source>
        <strain evidence="1">95010</strain>
    </source>
</reference>
<evidence type="ECO:0000313" key="1">
    <source>
        <dbReference type="EMBL" id="CBW53954.1"/>
    </source>
</evidence>
<evidence type="ECO:0000313" key="3">
    <source>
        <dbReference type="Proteomes" id="UP000010103"/>
    </source>
</evidence>
<dbReference type="EMBL" id="FQ377874">
    <property type="protein sequence ID" value="CBW53954.1"/>
    <property type="molecule type" value="Genomic_DNA"/>
</dbReference>
<dbReference type="RefSeq" id="WP_013729374.1">
    <property type="nucleotide sequence ID" value="NC_015431.1"/>
</dbReference>
<proteinExistence type="predicted"/>